<proteinExistence type="predicted"/>
<sequence>MDRRNSELLLGRRGLHRRGLLLGQLKTTERTLSRSEAPPVWGRRVKESPSQLASVKTVAQVSVRFFGEWPGWGLSSPTPGRSMHRPLGGLLRKPVASYPSSVT</sequence>
<evidence type="ECO:0000313" key="2">
    <source>
        <dbReference type="Proteomes" id="UP000003986"/>
    </source>
</evidence>
<gene>
    <name evidence="1" type="ORF">SSGG_04109</name>
</gene>
<organism evidence="1 2">
    <name type="scientific">Streptomyces filamentosus NRRL 15998</name>
    <dbReference type="NCBI Taxonomy" id="457431"/>
    <lineage>
        <taxon>Bacteria</taxon>
        <taxon>Bacillati</taxon>
        <taxon>Actinomycetota</taxon>
        <taxon>Actinomycetes</taxon>
        <taxon>Kitasatosporales</taxon>
        <taxon>Streptomycetaceae</taxon>
        <taxon>Streptomyces</taxon>
    </lineage>
</organism>
<protein>
    <submittedName>
        <fullName evidence="1">Uncharacterized protein</fullName>
    </submittedName>
</protein>
<dbReference type="AlphaFoldDB" id="D6ADQ6"/>
<accession>D6ADQ6</accession>
<evidence type="ECO:0000313" key="1">
    <source>
        <dbReference type="EMBL" id="EFE76742.2"/>
    </source>
</evidence>
<name>D6ADQ6_STRFL</name>
<dbReference type="Proteomes" id="UP000003986">
    <property type="component" value="Unassembled WGS sequence"/>
</dbReference>
<reference evidence="2" key="2">
    <citation type="submission" date="2008-12" db="EMBL/GenBank/DDBJ databases">
        <title>Annotation of Streptomyces roseosporus strain NRRL 15998.</title>
        <authorList>
            <consortium name="The Broad Institute Genome Sequencing Platform"/>
            <consortium name="Broad Institute Microbial Sequencing Center"/>
            <person name="Fischbach M."/>
            <person name="Ward D."/>
            <person name="Young S."/>
            <person name="Kodira C.D."/>
            <person name="Zeng Q."/>
            <person name="Koehrsen M."/>
            <person name="Godfrey P."/>
            <person name="Alvarado L."/>
            <person name="Berlin A.M."/>
            <person name="Borenstein D."/>
            <person name="Chen Z."/>
            <person name="Engels R."/>
            <person name="Freedman E."/>
            <person name="Gellesch M."/>
            <person name="Goldberg J."/>
            <person name="Griggs A."/>
            <person name="Gujja S."/>
            <person name="Heiman D.I."/>
            <person name="Hepburn T.A."/>
            <person name="Howarth C."/>
            <person name="Jen D."/>
            <person name="Larson L."/>
            <person name="Lewis B."/>
            <person name="Mehta T."/>
            <person name="Park D."/>
            <person name="Pearson M."/>
            <person name="Roberts A."/>
            <person name="Saif S."/>
            <person name="Shea T.D."/>
            <person name="Shenoy N."/>
            <person name="Sisk P."/>
            <person name="Stolte C."/>
            <person name="Sykes S.N."/>
            <person name="Walk T."/>
            <person name="White J."/>
            <person name="Yandava C."/>
            <person name="Straight P."/>
            <person name="Clardy J."/>
            <person name="Hung D."/>
            <person name="Kolter R."/>
            <person name="Mekalanos J."/>
            <person name="Walker S."/>
            <person name="Walsh C.T."/>
            <person name="Wieland B.L.C."/>
            <person name="Ilzarbe M."/>
            <person name="Galagan J."/>
            <person name="Nusbaum C."/>
            <person name="Birren B."/>
        </authorList>
    </citation>
    <scope>NUCLEOTIDE SEQUENCE [LARGE SCALE GENOMIC DNA]</scope>
    <source>
        <strain evidence="2">NRRL 15998</strain>
    </source>
</reference>
<dbReference type="EMBL" id="DS999644">
    <property type="protein sequence ID" value="EFE76742.2"/>
    <property type="molecule type" value="Genomic_DNA"/>
</dbReference>
<reference evidence="2" key="1">
    <citation type="submission" date="2008-10" db="EMBL/GenBank/DDBJ databases">
        <authorList>
            <person name="Molnar K."/>
        </authorList>
    </citation>
    <scope>NUCLEOTIDE SEQUENCE [LARGE SCALE GENOMIC DNA]</scope>
    <source>
        <strain evidence="2">NRRL 15998</strain>
    </source>
</reference>